<dbReference type="Gene3D" id="1.10.1070.20">
    <property type="match status" value="1"/>
</dbReference>
<evidence type="ECO:0008006" key="3">
    <source>
        <dbReference type="Google" id="ProtNLM"/>
    </source>
</evidence>
<proteinExistence type="predicted"/>
<keyword evidence="2" id="KW-1185">Reference proteome</keyword>
<protein>
    <recommendedName>
        <fullName evidence="3">HipA-like C-terminal domain-containing protein</fullName>
    </recommendedName>
</protein>
<dbReference type="RefSeq" id="WP_074888000.1">
    <property type="nucleotide sequence ID" value="NZ_FOXO01000013.1"/>
</dbReference>
<sequence length="268" mass="31362">MVELFDKDIKTENRKSSKGNQLKFERDRVWYKADNMGYEGLAECVISALLTKSSLEKDEYVSYDFETIGYKGNTYRGCKSIDFTDGWKLITLERLFADNFGESLNKLIYRTQSHEDRLKLIVNQTERITGLTGFGAYMNKLLTIDALFLNEDRHTHNIAVLMNDKHEFRLCPVFDNGAGLLSDTKMDYPLNGDIYEMVNDANAKTFSTSFEEQLEISEKLYGQNISFHFSQEEVEDICFTENNYTNKEKERVVEVILEMKRRYKYLFK</sequence>
<dbReference type="OrthoDB" id="9812605at2"/>
<evidence type="ECO:0000313" key="1">
    <source>
        <dbReference type="EMBL" id="SFP96658.1"/>
    </source>
</evidence>
<gene>
    <name evidence="1" type="ORF">SAMN04487928_11391</name>
</gene>
<evidence type="ECO:0000313" key="2">
    <source>
        <dbReference type="Proteomes" id="UP000182624"/>
    </source>
</evidence>
<dbReference type="AlphaFoldDB" id="A0A1I5UN87"/>
<reference evidence="2" key="1">
    <citation type="submission" date="2016-10" db="EMBL/GenBank/DDBJ databases">
        <authorList>
            <person name="Varghese N."/>
            <person name="Submissions S."/>
        </authorList>
    </citation>
    <scope>NUCLEOTIDE SEQUENCE [LARGE SCALE GENOMIC DNA]</scope>
    <source>
        <strain evidence="2">P18</strain>
    </source>
</reference>
<name>A0A1I5UN87_9FIRM</name>
<dbReference type="Proteomes" id="UP000182624">
    <property type="component" value="Unassembled WGS sequence"/>
</dbReference>
<accession>A0A1I5UN87</accession>
<dbReference type="EMBL" id="FOXO01000013">
    <property type="protein sequence ID" value="SFP96658.1"/>
    <property type="molecule type" value="Genomic_DNA"/>
</dbReference>
<organism evidence="1 2">
    <name type="scientific">Butyrivibrio proteoclasticus</name>
    <dbReference type="NCBI Taxonomy" id="43305"/>
    <lineage>
        <taxon>Bacteria</taxon>
        <taxon>Bacillati</taxon>
        <taxon>Bacillota</taxon>
        <taxon>Clostridia</taxon>
        <taxon>Lachnospirales</taxon>
        <taxon>Lachnospiraceae</taxon>
        <taxon>Butyrivibrio</taxon>
    </lineage>
</organism>